<feature type="non-terminal residue" evidence="1">
    <location>
        <position position="52"/>
    </location>
</feature>
<organism evidence="1 2">
    <name type="scientific">Nesidiocoris tenuis</name>
    <dbReference type="NCBI Taxonomy" id="355587"/>
    <lineage>
        <taxon>Eukaryota</taxon>
        <taxon>Metazoa</taxon>
        <taxon>Ecdysozoa</taxon>
        <taxon>Arthropoda</taxon>
        <taxon>Hexapoda</taxon>
        <taxon>Insecta</taxon>
        <taxon>Pterygota</taxon>
        <taxon>Neoptera</taxon>
        <taxon>Paraneoptera</taxon>
        <taxon>Hemiptera</taxon>
        <taxon>Heteroptera</taxon>
        <taxon>Panheteroptera</taxon>
        <taxon>Cimicomorpha</taxon>
        <taxon>Miridae</taxon>
        <taxon>Dicyphina</taxon>
        <taxon>Nesidiocoris</taxon>
    </lineage>
</organism>
<evidence type="ECO:0000313" key="1">
    <source>
        <dbReference type="EMBL" id="CAB0020738.1"/>
    </source>
</evidence>
<gene>
    <name evidence="1" type="ORF">NTEN_LOCUS24290</name>
</gene>
<accession>A0A6H5HSL8</accession>
<dbReference type="EMBL" id="CADCXU010035664">
    <property type="protein sequence ID" value="CAB0020738.1"/>
    <property type="molecule type" value="Genomic_DNA"/>
</dbReference>
<protein>
    <submittedName>
        <fullName evidence="1">Uncharacterized protein</fullName>
    </submittedName>
</protein>
<dbReference type="AlphaFoldDB" id="A0A6H5HSL8"/>
<name>A0A6H5HSL8_9HEMI</name>
<proteinExistence type="predicted"/>
<keyword evidence="2" id="KW-1185">Reference proteome</keyword>
<evidence type="ECO:0000313" key="2">
    <source>
        <dbReference type="Proteomes" id="UP000479000"/>
    </source>
</evidence>
<sequence length="52" mass="6352">MLFSRICRVPRSMYDESRLSYMYWGHVPQIRQGFDFFLFSNANEIAERSSRR</sequence>
<dbReference type="Proteomes" id="UP000479000">
    <property type="component" value="Unassembled WGS sequence"/>
</dbReference>
<reference evidence="1 2" key="1">
    <citation type="submission" date="2020-02" db="EMBL/GenBank/DDBJ databases">
        <authorList>
            <person name="Ferguson B K."/>
        </authorList>
    </citation>
    <scope>NUCLEOTIDE SEQUENCE [LARGE SCALE GENOMIC DNA]</scope>
</reference>